<accession>A0AAV9ZS01</accession>
<name>A0AAV9ZS01_9AGAR</name>
<dbReference type="AlphaFoldDB" id="A0AAV9ZS01"/>
<evidence type="ECO:0000313" key="2">
    <source>
        <dbReference type="EMBL" id="KAK6991576.1"/>
    </source>
</evidence>
<proteinExistence type="predicted"/>
<feature type="region of interest" description="Disordered" evidence="1">
    <location>
        <begin position="40"/>
        <end position="81"/>
    </location>
</feature>
<protein>
    <submittedName>
        <fullName evidence="2">Uncharacterized protein</fullName>
    </submittedName>
</protein>
<sequence length="215" mass="22745">MALLADVSVMEICWDGALLLLIPSTANSVPRPTTFCSRTIPPTAPAASNAPTNNSSSSTRRLAGASALSTQRLASPRTSYRASSTTQYDALPAAASTASTATTRTFVMAIRALNSTLGVTSDVVQGLIDNTIRCSACSCQYSFDGYNAHIRDGLCGNKPNPTPVTPASHRAPYYGLDTRELPPGKRLEKFAEFLDTPIGASMLEWNSKLGIPTDV</sequence>
<evidence type="ECO:0000313" key="3">
    <source>
        <dbReference type="Proteomes" id="UP001362999"/>
    </source>
</evidence>
<feature type="compositionally biased region" description="Polar residues" evidence="1">
    <location>
        <begin position="67"/>
        <end position="81"/>
    </location>
</feature>
<organism evidence="2 3">
    <name type="scientific">Favolaschia claudopus</name>
    <dbReference type="NCBI Taxonomy" id="2862362"/>
    <lineage>
        <taxon>Eukaryota</taxon>
        <taxon>Fungi</taxon>
        <taxon>Dikarya</taxon>
        <taxon>Basidiomycota</taxon>
        <taxon>Agaricomycotina</taxon>
        <taxon>Agaricomycetes</taxon>
        <taxon>Agaricomycetidae</taxon>
        <taxon>Agaricales</taxon>
        <taxon>Marasmiineae</taxon>
        <taxon>Mycenaceae</taxon>
        <taxon>Favolaschia</taxon>
    </lineage>
</organism>
<dbReference type="Proteomes" id="UP001362999">
    <property type="component" value="Unassembled WGS sequence"/>
</dbReference>
<keyword evidence="3" id="KW-1185">Reference proteome</keyword>
<reference evidence="2 3" key="1">
    <citation type="journal article" date="2024" name="J Genomics">
        <title>Draft genome sequencing and assembly of Favolaschia claudopus CIRM-BRFM 2984 isolated from oak limbs.</title>
        <authorList>
            <person name="Navarro D."/>
            <person name="Drula E."/>
            <person name="Chaduli D."/>
            <person name="Cazenave R."/>
            <person name="Ahrendt S."/>
            <person name="Wang J."/>
            <person name="Lipzen A."/>
            <person name="Daum C."/>
            <person name="Barry K."/>
            <person name="Grigoriev I.V."/>
            <person name="Favel A."/>
            <person name="Rosso M.N."/>
            <person name="Martin F."/>
        </authorList>
    </citation>
    <scope>NUCLEOTIDE SEQUENCE [LARGE SCALE GENOMIC DNA]</scope>
    <source>
        <strain evidence="2 3">CIRM-BRFM 2984</strain>
    </source>
</reference>
<comment type="caution">
    <text evidence="2">The sequence shown here is derived from an EMBL/GenBank/DDBJ whole genome shotgun (WGS) entry which is preliminary data.</text>
</comment>
<evidence type="ECO:0000256" key="1">
    <source>
        <dbReference type="SAM" id="MobiDB-lite"/>
    </source>
</evidence>
<feature type="compositionally biased region" description="Low complexity" evidence="1">
    <location>
        <begin position="45"/>
        <end position="59"/>
    </location>
</feature>
<dbReference type="EMBL" id="JAWWNJ010000116">
    <property type="protein sequence ID" value="KAK6991576.1"/>
    <property type="molecule type" value="Genomic_DNA"/>
</dbReference>
<gene>
    <name evidence="2" type="ORF">R3P38DRAFT_3227381</name>
</gene>